<evidence type="ECO:0000256" key="3">
    <source>
        <dbReference type="SAM" id="Coils"/>
    </source>
</evidence>
<dbReference type="GO" id="GO:0061723">
    <property type="term" value="P:glycophagy"/>
    <property type="evidence" value="ECO:0007669"/>
    <property type="project" value="TreeGrafter"/>
</dbReference>
<dbReference type="Proteomes" id="UP000267096">
    <property type="component" value="Unassembled WGS sequence"/>
</dbReference>
<dbReference type="GO" id="GO:0000045">
    <property type="term" value="P:autophagosome assembly"/>
    <property type="evidence" value="ECO:0007669"/>
    <property type="project" value="InterPro"/>
</dbReference>
<evidence type="ECO:0000256" key="4">
    <source>
        <dbReference type="SAM" id="MobiDB-lite"/>
    </source>
</evidence>
<dbReference type="GO" id="GO:1990316">
    <property type="term" value="C:Atg1/ULK1 kinase complex"/>
    <property type="evidence" value="ECO:0007669"/>
    <property type="project" value="TreeGrafter"/>
</dbReference>
<feature type="region of interest" description="Disordered" evidence="4">
    <location>
        <begin position="1032"/>
        <end position="1075"/>
    </location>
</feature>
<dbReference type="PANTHER" id="PTHR13222">
    <property type="entry name" value="RB1-INDUCIBLE COILED-COIL"/>
    <property type="match status" value="1"/>
</dbReference>
<dbReference type="EMBL" id="UYRR01031004">
    <property type="protein sequence ID" value="VDK43165.1"/>
    <property type="molecule type" value="Genomic_DNA"/>
</dbReference>
<reference evidence="8" key="1">
    <citation type="submission" date="2017-02" db="UniProtKB">
        <authorList>
            <consortium name="WormBaseParasite"/>
        </authorList>
    </citation>
    <scope>IDENTIFICATION</scope>
</reference>
<evidence type="ECO:0000313" key="8">
    <source>
        <dbReference type="WBParaSite" id="ASIM_0001099101-mRNA-1"/>
    </source>
</evidence>
<feature type="compositionally biased region" description="Basic and acidic residues" evidence="4">
    <location>
        <begin position="1043"/>
        <end position="1064"/>
    </location>
</feature>
<sequence length="1225" mass="139758">MFYVFYVNKGYMQPLEVTAALGTVRKLQSAIEETTHVPIAEQVVTSFYHPFTSSEWIELQKTIEKKANVLLVSGGDGLQSDRPVAHYQGAGTDSNPVFLFCKLSKDENQEALIPQENAELNEKSAGLLKQLRSFESISISSAVLECYGDTVQRSSEVADCAMQLCARLVQDHQLLYQGWLALVSNLDDSRAQIERRAEKFYAHYERLKAMKDKAQAILQEFDAVFETLHKITIPSALLVNSTKFEGGNKPNDECTLYEYISCADPQSSLKDIVDQVQLHLDKIDDREHTCVVTLLKQVSEQTNKQEVRDIRGINSRLIQLDTHLRSLEIQEKRLKELCTVVAQSVAAHDSSHMKEQIEEVKRIVEQFQKMAKLFSQSKIELLNNIRTRLSGWILQAYDRLHNVNYKIIVFEAKFFELRNRLDIIRQVKESPTMYVTAITEAIRRSTLHPEFHSWFTSFSEKSGELIREECSIRETFNSKLNRHFLKQLFPGMFDQFPNFIPTELPPFDQNLPPVDFSHLRALRQSVPNLAHLLKVSEPAIYQRLSVRDPRAVSVIHPQTEATASGGAPMRREESFFTSDATINITTLNKNFPSTNWLSGDENMDISPSNAVRLTKSPPTFSSTLSLDNADATVSSSKPLSPLTQLFDASQQECDTLTASSSAGVSQSVKSAPIRIPHRDDSNRQQFEMDRRSNQMTLSDTVEHLKPILNGLQSISDHSMMTGTCSVVIIIVIIQAMKTTKEMIADDRLNMEKEINKANDCVVKMMEELERSRRSALEKQIEETRKTAIAETTAHFERIIEELKAKLEDGMRRDRELVDLKEVLEDQQAEINALRTENEKNQEAIAKSENEKSELIKRAVVDHELEKMRIETEYCDEIKVSDKIRYQKDKEIEALRHSLHKAREARAHMQQSESEDILKNDEIRALFEKEYKAKMHLIALGMEEKKSEEITRIKKEAEYDWRLKSQKYEERIKELEQRMLRKVDEASRQAIEREERAGADEISQETCSSLNNPNASMVLQDSMMPLTESAIMIGGGEGAAGPSHSRDTSESGEATKDVASRGADRSDDDDKDSDEDIAAVNVHSAATQTRIRLKDMRVMITIQDIHEACAVLVVWSDVHNSYILFCTSPVMHFVKESCLRRMGVRPEPQIPSRRPNWLLATTTRLEFCQMRKAGNRYSLAVGTRFYRVEVEPLPLDSSSLRRRRSDDRTRGGHYESASNNDRINHV</sequence>
<dbReference type="OrthoDB" id="447953at2759"/>
<dbReference type="GO" id="GO:0034045">
    <property type="term" value="C:phagophore assembly site membrane"/>
    <property type="evidence" value="ECO:0007669"/>
    <property type="project" value="TreeGrafter"/>
</dbReference>
<accession>A0A0M3JSN0</accession>
<dbReference type="InterPro" id="IPR040040">
    <property type="entry name" value="ATG11"/>
</dbReference>
<dbReference type="Pfam" id="PF10377">
    <property type="entry name" value="ATG11"/>
    <property type="match status" value="1"/>
</dbReference>
<keyword evidence="2 3" id="KW-0175">Coiled coil</keyword>
<feature type="coiled-coil region" evidence="3">
    <location>
        <begin position="816"/>
        <end position="857"/>
    </location>
</feature>
<gene>
    <name evidence="6" type="ORF">ASIM_LOCUS10549</name>
</gene>
<dbReference type="AlphaFoldDB" id="A0A0M3JSN0"/>
<reference evidence="6 7" key="2">
    <citation type="submission" date="2018-11" db="EMBL/GenBank/DDBJ databases">
        <authorList>
            <consortium name="Pathogen Informatics"/>
        </authorList>
    </citation>
    <scope>NUCLEOTIDE SEQUENCE [LARGE SCALE GENOMIC DNA]</scope>
</reference>
<dbReference type="WBParaSite" id="ASIM_0001099101-mRNA-1">
    <property type="protein sequence ID" value="ASIM_0001099101-mRNA-1"/>
    <property type="gene ID" value="ASIM_0001099101"/>
</dbReference>
<proteinExistence type="predicted"/>
<dbReference type="InterPro" id="IPR019460">
    <property type="entry name" value="Atg11_C"/>
</dbReference>
<feature type="region of interest" description="Disordered" evidence="4">
    <location>
        <begin position="1198"/>
        <end position="1225"/>
    </location>
</feature>
<keyword evidence="1" id="KW-0072">Autophagy</keyword>
<organism evidence="8">
    <name type="scientific">Anisakis simplex</name>
    <name type="common">Herring worm</name>
    <dbReference type="NCBI Taxonomy" id="6269"/>
    <lineage>
        <taxon>Eukaryota</taxon>
        <taxon>Metazoa</taxon>
        <taxon>Ecdysozoa</taxon>
        <taxon>Nematoda</taxon>
        <taxon>Chromadorea</taxon>
        <taxon>Rhabditida</taxon>
        <taxon>Spirurina</taxon>
        <taxon>Ascaridomorpha</taxon>
        <taxon>Ascaridoidea</taxon>
        <taxon>Anisakidae</taxon>
        <taxon>Anisakis</taxon>
        <taxon>Anisakis simplex complex</taxon>
    </lineage>
</organism>
<feature type="compositionally biased region" description="Acidic residues" evidence="4">
    <location>
        <begin position="1065"/>
        <end position="1075"/>
    </location>
</feature>
<name>A0A0M3JSN0_ANISI</name>
<evidence type="ECO:0000313" key="7">
    <source>
        <dbReference type="Proteomes" id="UP000267096"/>
    </source>
</evidence>
<feature type="compositionally biased region" description="Polar residues" evidence="4">
    <location>
        <begin position="1215"/>
        <end position="1225"/>
    </location>
</feature>
<evidence type="ECO:0000256" key="2">
    <source>
        <dbReference type="ARBA" id="ARBA00023054"/>
    </source>
</evidence>
<dbReference type="PANTHER" id="PTHR13222:SF1">
    <property type="entry name" value="RB1-INDUCIBLE COILED-COIL PROTEIN 1"/>
    <property type="match status" value="1"/>
</dbReference>
<dbReference type="GO" id="GO:0060090">
    <property type="term" value="F:molecular adaptor activity"/>
    <property type="evidence" value="ECO:0007669"/>
    <property type="project" value="TreeGrafter"/>
</dbReference>
<feature type="compositionally biased region" description="Basic and acidic residues" evidence="4">
    <location>
        <begin position="1203"/>
        <end position="1212"/>
    </location>
</feature>
<dbReference type="GO" id="GO:0019901">
    <property type="term" value="F:protein kinase binding"/>
    <property type="evidence" value="ECO:0007669"/>
    <property type="project" value="TreeGrafter"/>
</dbReference>
<dbReference type="GO" id="GO:0034517">
    <property type="term" value="P:ribophagy"/>
    <property type="evidence" value="ECO:0007669"/>
    <property type="project" value="TreeGrafter"/>
</dbReference>
<keyword evidence="7" id="KW-1185">Reference proteome</keyword>
<evidence type="ECO:0000256" key="1">
    <source>
        <dbReference type="ARBA" id="ARBA00023006"/>
    </source>
</evidence>
<evidence type="ECO:0000259" key="5">
    <source>
        <dbReference type="Pfam" id="PF10377"/>
    </source>
</evidence>
<feature type="domain" description="Autophagy-related protein 11 C-terminal" evidence="5">
    <location>
        <begin position="1093"/>
        <end position="1190"/>
    </location>
</feature>
<dbReference type="GO" id="GO:0061709">
    <property type="term" value="P:reticulophagy"/>
    <property type="evidence" value="ECO:0007669"/>
    <property type="project" value="TreeGrafter"/>
</dbReference>
<dbReference type="GO" id="GO:0000422">
    <property type="term" value="P:autophagy of mitochondrion"/>
    <property type="evidence" value="ECO:0007669"/>
    <property type="project" value="TreeGrafter"/>
</dbReference>
<dbReference type="GO" id="GO:0034727">
    <property type="term" value="P:piecemeal microautophagy of the nucleus"/>
    <property type="evidence" value="ECO:0007669"/>
    <property type="project" value="TreeGrafter"/>
</dbReference>
<protein>
    <submittedName>
        <fullName evidence="8">RB1-inducible coiled-coil protein 1 (inferred by orthology to a human protein)</fullName>
    </submittedName>
</protein>
<evidence type="ECO:0000313" key="6">
    <source>
        <dbReference type="EMBL" id="VDK43165.1"/>
    </source>
</evidence>